<evidence type="ECO:0000313" key="2">
    <source>
        <dbReference type="EMBL" id="SFQ23784.1"/>
    </source>
</evidence>
<dbReference type="AlphaFoldDB" id="A0A1I5WVR0"/>
<protein>
    <submittedName>
        <fullName evidence="2">Uncharacterized protein</fullName>
    </submittedName>
</protein>
<gene>
    <name evidence="2" type="ORF">SAMN04488047_1607</name>
</gene>
<keyword evidence="1" id="KW-1133">Transmembrane helix</keyword>
<evidence type="ECO:0000313" key="3">
    <source>
        <dbReference type="Proteomes" id="UP000199356"/>
    </source>
</evidence>
<keyword evidence="1" id="KW-0812">Transmembrane</keyword>
<accession>A0A1I5WVR0</accession>
<reference evidence="2 3" key="1">
    <citation type="submission" date="2016-10" db="EMBL/GenBank/DDBJ databases">
        <authorList>
            <person name="de Groot N.N."/>
        </authorList>
    </citation>
    <scope>NUCLEOTIDE SEQUENCE [LARGE SCALE GENOMIC DNA]</scope>
    <source>
        <strain evidence="2 3">DSM 19547</strain>
    </source>
</reference>
<keyword evidence="1" id="KW-0472">Membrane</keyword>
<dbReference type="EMBL" id="FOXA01000060">
    <property type="protein sequence ID" value="SFQ23784.1"/>
    <property type="molecule type" value="Genomic_DNA"/>
</dbReference>
<feature type="non-terminal residue" evidence="2">
    <location>
        <position position="1"/>
    </location>
</feature>
<evidence type="ECO:0000256" key="1">
    <source>
        <dbReference type="SAM" id="Phobius"/>
    </source>
</evidence>
<keyword evidence="3" id="KW-1185">Reference proteome</keyword>
<sequence length="39" mass="4391">KWQSDPLIVWIAVGGMAAVFAFERAFLRRAGARPHQHEA</sequence>
<feature type="transmembrane region" description="Helical" evidence="1">
    <location>
        <begin position="6"/>
        <end position="27"/>
    </location>
</feature>
<name>A0A1I5WVR0_9RHOB</name>
<proteinExistence type="predicted"/>
<dbReference type="Proteomes" id="UP000199356">
    <property type="component" value="Unassembled WGS sequence"/>
</dbReference>
<organism evidence="2 3">
    <name type="scientific">Tranquillimonas alkanivorans</name>
    <dbReference type="NCBI Taxonomy" id="441119"/>
    <lineage>
        <taxon>Bacteria</taxon>
        <taxon>Pseudomonadati</taxon>
        <taxon>Pseudomonadota</taxon>
        <taxon>Alphaproteobacteria</taxon>
        <taxon>Rhodobacterales</taxon>
        <taxon>Roseobacteraceae</taxon>
        <taxon>Tranquillimonas</taxon>
    </lineage>
</organism>